<accession>A0AAW1PPR1</accession>
<sequence>MHKYPNEPKATSKYMEFLQEELAVQGAPIGQGGFEVLDTHNKKQMLNCCIDGVQHNGYVDGVILPYGSASYAQDMRAGIELKQNSTDKMRYEREHAFSLKRSQQDFSEDMEATEEEAEIQAGADQVEEPVPETVPQKFDFSGRPKGQSTMELLAAYSIAQHPVDVMLTDGHVHHIMRLRGNKILYWANLTAAAAHAHLAHYLNEADRGLDINTAAISKDAAVALEKMRAYRASALAVQADTLMAITEKSEQVVEALALMRAWTPASAADDLYESALPPEIAAFYGR</sequence>
<dbReference type="Proteomes" id="UP001489004">
    <property type="component" value="Unassembled WGS sequence"/>
</dbReference>
<evidence type="ECO:0000313" key="2">
    <source>
        <dbReference type="Proteomes" id="UP001489004"/>
    </source>
</evidence>
<comment type="caution">
    <text evidence="1">The sequence shown here is derived from an EMBL/GenBank/DDBJ whole genome shotgun (WGS) entry which is preliminary data.</text>
</comment>
<protein>
    <submittedName>
        <fullName evidence="1">Uncharacterized protein</fullName>
    </submittedName>
</protein>
<reference evidence="1 2" key="1">
    <citation type="journal article" date="2024" name="Nat. Commun.">
        <title>Phylogenomics reveals the evolutionary origins of lichenization in chlorophyte algae.</title>
        <authorList>
            <person name="Puginier C."/>
            <person name="Libourel C."/>
            <person name="Otte J."/>
            <person name="Skaloud P."/>
            <person name="Haon M."/>
            <person name="Grisel S."/>
            <person name="Petersen M."/>
            <person name="Berrin J.G."/>
            <person name="Delaux P.M."/>
            <person name="Dal Grande F."/>
            <person name="Keller J."/>
        </authorList>
    </citation>
    <scope>NUCLEOTIDE SEQUENCE [LARGE SCALE GENOMIC DNA]</scope>
    <source>
        <strain evidence="1 2">SAG 2043</strain>
    </source>
</reference>
<dbReference type="AlphaFoldDB" id="A0AAW1PPR1"/>
<organism evidence="1 2">
    <name type="scientific">[Myrmecia] bisecta</name>
    <dbReference type="NCBI Taxonomy" id="41462"/>
    <lineage>
        <taxon>Eukaryota</taxon>
        <taxon>Viridiplantae</taxon>
        <taxon>Chlorophyta</taxon>
        <taxon>core chlorophytes</taxon>
        <taxon>Trebouxiophyceae</taxon>
        <taxon>Trebouxiales</taxon>
        <taxon>Trebouxiaceae</taxon>
        <taxon>Myrmecia</taxon>
    </lineage>
</organism>
<proteinExistence type="predicted"/>
<dbReference type="EMBL" id="JALJOR010000010">
    <property type="protein sequence ID" value="KAK9809894.1"/>
    <property type="molecule type" value="Genomic_DNA"/>
</dbReference>
<name>A0AAW1PPR1_9CHLO</name>
<gene>
    <name evidence="1" type="ORF">WJX72_001176</name>
</gene>
<keyword evidence="2" id="KW-1185">Reference proteome</keyword>
<evidence type="ECO:0000313" key="1">
    <source>
        <dbReference type="EMBL" id="KAK9809894.1"/>
    </source>
</evidence>